<keyword evidence="3" id="KW-1185">Reference proteome</keyword>
<dbReference type="SUPFAM" id="SSF46689">
    <property type="entry name" value="Homeodomain-like"/>
    <property type="match status" value="1"/>
</dbReference>
<protein>
    <recommendedName>
        <fullName evidence="1">HTH psq-type domain-containing protein</fullName>
    </recommendedName>
</protein>
<dbReference type="Pfam" id="PF05225">
    <property type="entry name" value="HTH_psq"/>
    <property type="match status" value="1"/>
</dbReference>
<dbReference type="OrthoDB" id="3673683at2759"/>
<dbReference type="Proteomes" id="UP000800040">
    <property type="component" value="Unassembled WGS sequence"/>
</dbReference>
<dbReference type="InterPro" id="IPR009057">
    <property type="entry name" value="Homeodomain-like_sf"/>
</dbReference>
<evidence type="ECO:0000313" key="2">
    <source>
        <dbReference type="EMBL" id="KAF1828269.1"/>
    </source>
</evidence>
<feature type="domain" description="HTH psq-type" evidence="1">
    <location>
        <begin position="30"/>
        <end position="49"/>
    </location>
</feature>
<evidence type="ECO:0000313" key="3">
    <source>
        <dbReference type="Proteomes" id="UP000800040"/>
    </source>
</evidence>
<dbReference type="EMBL" id="ML975590">
    <property type="protein sequence ID" value="KAF1828269.1"/>
    <property type="molecule type" value="Genomic_DNA"/>
</dbReference>
<sequence length="58" mass="6519">MPPRHALCSRLNEADVQLAITFINASQIQSNRRAATAFNIPRSTLNDRRAGRPARRDC</sequence>
<evidence type="ECO:0000259" key="1">
    <source>
        <dbReference type="Pfam" id="PF05225"/>
    </source>
</evidence>
<dbReference type="AlphaFoldDB" id="A0A6A5JWG1"/>
<name>A0A6A5JWG1_9PLEO</name>
<gene>
    <name evidence="2" type="ORF">BDW02DRAFT_512746</name>
</gene>
<dbReference type="Gene3D" id="1.10.10.60">
    <property type="entry name" value="Homeodomain-like"/>
    <property type="match status" value="1"/>
</dbReference>
<proteinExistence type="predicted"/>
<organism evidence="2 3">
    <name type="scientific">Decorospora gaudefroyi</name>
    <dbReference type="NCBI Taxonomy" id="184978"/>
    <lineage>
        <taxon>Eukaryota</taxon>
        <taxon>Fungi</taxon>
        <taxon>Dikarya</taxon>
        <taxon>Ascomycota</taxon>
        <taxon>Pezizomycotina</taxon>
        <taxon>Dothideomycetes</taxon>
        <taxon>Pleosporomycetidae</taxon>
        <taxon>Pleosporales</taxon>
        <taxon>Pleosporineae</taxon>
        <taxon>Pleosporaceae</taxon>
        <taxon>Decorospora</taxon>
    </lineage>
</organism>
<dbReference type="InterPro" id="IPR007889">
    <property type="entry name" value="HTH_Psq"/>
</dbReference>
<reference evidence="2" key="1">
    <citation type="submission" date="2020-01" db="EMBL/GenBank/DDBJ databases">
        <authorList>
            <consortium name="DOE Joint Genome Institute"/>
            <person name="Haridas S."/>
            <person name="Albert R."/>
            <person name="Binder M."/>
            <person name="Bloem J."/>
            <person name="Labutti K."/>
            <person name="Salamov A."/>
            <person name="Andreopoulos B."/>
            <person name="Baker S.E."/>
            <person name="Barry K."/>
            <person name="Bills G."/>
            <person name="Bluhm B.H."/>
            <person name="Cannon C."/>
            <person name="Castanera R."/>
            <person name="Culley D.E."/>
            <person name="Daum C."/>
            <person name="Ezra D."/>
            <person name="Gonzalez J.B."/>
            <person name="Henrissat B."/>
            <person name="Kuo A."/>
            <person name="Liang C."/>
            <person name="Lipzen A."/>
            <person name="Lutzoni F."/>
            <person name="Magnuson J."/>
            <person name="Mondo S."/>
            <person name="Nolan M."/>
            <person name="Ohm R."/>
            <person name="Pangilinan J."/>
            <person name="Park H.-J."/>
            <person name="Ramirez L."/>
            <person name="Alfaro M."/>
            <person name="Sun H."/>
            <person name="Tritt A."/>
            <person name="Yoshinaga Y."/>
            <person name="Zwiers L.-H."/>
            <person name="Turgeon B.G."/>
            <person name="Goodwin S.B."/>
            <person name="Spatafora J.W."/>
            <person name="Crous P.W."/>
            <person name="Grigoriev I.V."/>
        </authorList>
    </citation>
    <scope>NUCLEOTIDE SEQUENCE</scope>
    <source>
        <strain evidence="2">P77</strain>
    </source>
</reference>
<accession>A0A6A5JWG1</accession>
<dbReference type="GO" id="GO:0003677">
    <property type="term" value="F:DNA binding"/>
    <property type="evidence" value="ECO:0007669"/>
    <property type="project" value="InterPro"/>
</dbReference>